<keyword evidence="4" id="KW-1185">Reference proteome</keyword>
<dbReference type="Pfam" id="PF14090">
    <property type="entry name" value="HTH_39"/>
    <property type="match status" value="1"/>
</dbReference>
<evidence type="ECO:0000313" key="4">
    <source>
        <dbReference type="Proteomes" id="UP000015559"/>
    </source>
</evidence>
<dbReference type="RefSeq" id="WP_009206027.1">
    <property type="nucleotide sequence ID" value="NC_022357.1"/>
</dbReference>
<feature type="region of interest" description="Disordered" evidence="1">
    <location>
        <begin position="1"/>
        <end position="25"/>
    </location>
</feature>
<gene>
    <name evidence="3" type="ORF">SCD_n01192</name>
</gene>
<dbReference type="OrthoDB" id="5460933at2"/>
<evidence type="ECO:0000256" key="1">
    <source>
        <dbReference type="SAM" id="MobiDB-lite"/>
    </source>
</evidence>
<dbReference type="AlphaFoldDB" id="S6AG99"/>
<organism evidence="3 4">
    <name type="scientific">Sulfuricella denitrificans (strain DSM 22764 / NBRC 105220 / skB26)</name>
    <dbReference type="NCBI Taxonomy" id="1163617"/>
    <lineage>
        <taxon>Bacteria</taxon>
        <taxon>Pseudomonadati</taxon>
        <taxon>Pseudomonadota</taxon>
        <taxon>Betaproteobacteria</taxon>
        <taxon>Nitrosomonadales</taxon>
        <taxon>Sulfuricellaceae</taxon>
        <taxon>Sulfuricella</taxon>
    </lineage>
</organism>
<dbReference type="HOGENOM" id="CLU_162023_2_0_4"/>
<feature type="domain" description="Winged helix-turn-helix" evidence="2">
    <location>
        <begin position="29"/>
        <end position="94"/>
    </location>
</feature>
<dbReference type="Proteomes" id="UP000015559">
    <property type="component" value="Chromosome"/>
</dbReference>
<evidence type="ECO:0000259" key="2">
    <source>
        <dbReference type="Pfam" id="PF14090"/>
    </source>
</evidence>
<evidence type="ECO:0000313" key="3">
    <source>
        <dbReference type="EMBL" id="BAN35021.1"/>
    </source>
</evidence>
<proteinExistence type="predicted"/>
<protein>
    <recommendedName>
        <fullName evidence="2">Winged helix-turn-helix domain-containing protein</fullName>
    </recommendedName>
</protein>
<dbReference type="EMBL" id="AP013066">
    <property type="protein sequence ID" value="BAN35021.1"/>
    <property type="molecule type" value="Genomic_DNA"/>
</dbReference>
<name>S6AG99_SULDS</name>
<accession>S6AG99</accession>
<dbReference type="KEGG" id="sdr:SCD_n01192"/>
<dbReference type="eggNOG" id="ENOG50339YW">
    <property type="taxonomic scope" value="Bacteria"/>
</dbReference>
<sequence length="98" mass="11403">MDNKNGNAPLAGKGEGKKTRSNFNSFEAQRQRLMDWFRTHGMIDTITARRDLDIMMPAARVHELRHRHGHQIDLVWVQQPTDCGRLHRVGQYVFHPEA</sequence>
<dbReference type="InterPro" id="IPR055245">
    <property type="entry name" value="HTH_proteobacteria"/>
</dbReference>
<dbReference type="STRING" id="1163617.SCD_n01192"/>
<reference evidence="3 4" key="1">
    <citation type="journal article" date="2012" name="Appl. Environ. Microbiol.">
        <title>Draft genome sequence of a psychrotolerant sulfur-oxidizing bacterium, Sulfuricella denitrificans skB26, and proteomic insights into cold adaptation.</title>
        <authorList>
            <person name="Watanabe T."/>
            <person name="Kojima H."/>
            <person name="Fukui M."/>
        </authorList>
    </citation>
    <scope>NUCLEOTIDE SEQUENCE [LARGE SCALE GENOMIC DNA]</scope>
    <source>
        <strain evidence="4">skB26</strain>
    </source>
</reference>